<sequence length="84" mass="9286">MCYVYRHRHVCCDCNRIMSSKDQTGWCEKRTWIRPSPFEHAVAHCPEGPRGPSTRPAMKKTVVSSFGGQNGNGGGGDKVSMMSP</sequence>
<feature type="compositionally biased region" description="Gly residues" evidence="1">
    <location>
        <begin position="68"/>
        <end position="77"/>
    </location>
</feature>
<feature type="region of interest" description="Disordered" evidence="1">
    <location>
        <begin position="63"/>
        <end position="84"/>
    </location>
</feature>
<reference evidence="2 3" key="1">
    <citation type="submission" date="2015-06" db="EMBL/GenBank/DDBJ databases">
        <title>Survival trade-offs in plant roots during colonization by closely related pathogenic and mutualistic fungi.</title>
        <authorList>
            <person name="Hacquard S."/>
            <person name="Kracher B."/>
            <person name="Hiruma K."/>
            <person name="Weinman A."/>
            <person name="Muench P."/>
            <person name="Garrido Oter R."/>
            <person name="Ver Loren van Themaat E."/>
            <person name="Dallerey J.-F."/>
            <person name="Damm U."/>
            <person name="Henrissat B."/>
            <person name="Lespinet O."/>
            <person name="Thon M."/>
            <person name="Kemen E."/>
            <person name="McHardy A.C."/>
            <person name="Schulze-Lefert P."/>
            <person name="O'Connell R.J."/>
        </authorList>
    </citation>
    <scope>NUCLEOTIDE SEQUENCE [LARGE SCALE GENOMIC DNA]</scope>
    <source>
        <strain evidence="2 3">MAFF 238704</strain>
    </source>
</reference>
<name>A0A166TA35_COLIC</name>
<evidence type="ECO:0000313" key="2">
    <source>
        <dbReference type="EMBL" id="KZL71769.1"/>
    </source>
</evidence>
<evidence type="ECO:0000313" key="3">
    <source>
        <dbReference type="Proteomes" id="UP000076584"/>
    </source>
</evidence>
<accession>A0A166TA35</accession>
<dbReference type="Proteomes" id="UP000076584">
    <property type="component" value="Unassembled WGS sequence"/>
</dbReference>
<comment type="caution">
    <text evidence="2">The sequence shown here is derived from an EMBL/GenBank/DDBJ whole genome shotgun (WGS) entry which is preliminary data.</text>
</comment>
<keyword evidence="3" id="KW-1185">Reference proteome</keyword>
<proteinExistence type="predicted"/>
<evidence type="ECO:0000256" key="1">
    <source>
        <dbReference type="SAM" id="MobiDB-lite"/>
    </source>
</evidence>
<gene>
    <name evidence="2" type="ORF">CI238_02492</name>
</gene>
<organism evidence="2 3">
    <name type="scientific">Colletotrichum incanum</name>
    <name type="common">Soybean anthracnose fungus</name>
    <dbReference type="NCBI Taxonomy" id="1573173"/>
    <lineage>
        <taxon>Eukaryota</taxon>
        <taxon>Fungi</taxon>
        <taxon>Dikarya</taxon>
        <taxon>Ascomycota</taxon>
        <taxon>Pezizomycotina</taxon>
        <taxon>Sordariomycetes</taxon>
        <taxon>Hypocreomycetidae</taxon>
        <taxon>Glomerellales</taxon>
        <taxon>Glomerellaceae</taxon>
        <taxon>Colletotrichum</taxon>
        <taxon>Colletotrichum spaethianum species complex</taxon>
    </lineage>
</organism>
<protein>
    <submittedName>
        <fullName evidence="2">Uncharacterized protein</fullName>
    </submittedName>
</protein>
<dbReference type="AlphaFoldDB" id="A0A166TA35"/>
<dbReference type="EMBL" id="LFIW01002399">
    <property type="protein sequence ID" value="KZL71769.1"/>
    <property type="molecule type" value="Genomic_DNA"/>
</dbReference>